<dbReference type="EMBL" id="GGEC01048280">
    <property type="protein sequence ID" value="MBX28764.1"/>
    <property type="molecule type" value="Transcribed_RNA"/>
</dbReference>
<protein>
    <submittedName>
        <fullName evidence="2">Protein CHROMATIN REMODELING 5</fullName>
    </submittedName>
</protein>
<feature type="transmembrane region" description="Helical" evidence="1">
    <location>
        <begin position="52"/>
        <end position="70"/>
    </location>
</feature>
<dbReference type="AlphaFoldDB" id="A0A2P2MF14"/>
<name>A0A2P2MF14_RHIMU</name>
<dbReference type="EMBL" id="GGEC01048278">
    <property type="protein sequence ID" value="MBX28762.1"/>
    <property type="molecule type" value="Transcribed_RNA"/>
</dbReference>
<proteinExistence type="predicted"/>
<evidence type="ECO:0000313" key="2">
    <source>
        <dbReference type="EMBL" id="MBX28774.1"/>
    </source>
</evidence>
<evidence type="ECO:0000256" key="1">
    <source>
        <dbReference type="SAM" id="Phobius"/>
    </source>
</evidence>
<dbReference type="EMBL" id="GGEC01048290">
    <property type="protein sequence ID" value="MBX28774.1"/>
    <property type="molecule type" value="Transcribed_RNA"/>
</dbReference>
<reference evidence="2" key="1">
    <citation type="submission" date="2018-02" db="EMBL/GenBank/DDBJ databases">
        <title>Rhizophora mucronata_Transcriptome.</title>
        <authorList>
            <person name="Meera S.P."/>
            <person name="Sreeshan A."/>
            <person name="Augustine A."/>
        </authorList>
    </citation>
    <scope>NUCLEOTIDE SEQUENCE</scope>
    <source>
        <tissue evidence="2">Leaf</tissue>
    </source>
</reference>
<keyword evidence="1" id="KW-0472">Membrane</keyword>
<organism evidence="2">
    <name type="scientific">Rhizophora mucronata</name>
    <name type="common">Asiatic mangrove</name>
    <dbReference type="NCBI Taxonomy" id="61149"/>
    <lineage>
        <taxon>Eukaryota</taxon>
        <taxon>Viridiplantae</taxon>
        <taxon>Streptophyta</taxon>
        <taxon>Embryophyta</taxon>
        <taxon>Tracheophyta</taxon>
        <taxon>Spermatophyta</taxon>
        <taxon>Magnoliopsida</taxon>
        <taxon>eudicotyledons</taxon>
        <taxon>Gunneridae</taxon>
        <taxon>Pentapetalae</taxon>
        <taxon>rosids</taxon>
        <taxon>fabids</taxon>
        <taxon>Malpighiales</taxon>
        <taxon>Rhizophoraceae</taxon>
        <taxon>Rhizophora</taxon>
    </lineage>
</organism>
<accession>A0A2P2MF14</accession>
<keyword evidence="1" id="KW-0812">Transmembrane</keyword>
<sequence length="93" mass="11189">MMIMMMVMLIMRKRMMRMMILRMQTLTLTMVFQAAGQQARIKTGRKKNQMKMITVMMIWISRMKMTLIIRRNLRVESMVRLDVISNLSENVSR</sequence>
<keyword evidence="1" id="KW-1133">Transmembrane helix</keyword>